<accession>A0ABS7Z9I1</accession>
<comment type="caution">
    <text evidence="1">The sequence shown here is derived from an EMBL/GenBank/DDBJ whole genome shotgun (WGS) entry which is preliminary data.</text>
</comment>
<sequence>MKIKLTLLILLISLKIFAQQRVYYPFAIGGLYGIVDNKGNEILPPSYVEELSSNINYYSDYIVLDSKSNNVLLFNKYTGKQENLEYLNNQYSIEINDKKYLYGYNKTMAFLMNNSELDERLSLSKKYKNFEQIEKVYLGYLAINNEYSVVDIYLGNDLILKLSNQEIKNIYAYQMVKNGGFIYCLVDKDKTTYYDENFKVISTINEEHTTYEQSQKYLLEKKSIEINSGESSGGMNLKGYKVIYPHIEKSKNNNSKYVTIDLVQSYSENFPLFRFKWNTNESTSFFISSQVNRIEGSFTKESSKVQILFYVDPVNKNVLLPVKYQKLIDLEFFEHHKSTEKVDGSYAN</sequence>
<dbReference type="RefSeq" id="WP_225553494.1">
    <property type="nucleotide sequence ID" value="NZ_JADEYP010000018.1"/>
</dbReference>
<keyword evidence="2" id="KW-1185">Reference proteome</keyword>
<evidence type="ECO:0000313" key="2">
    <source>
        <dbReference type="Proteomes" id="UP001165302"/>
    </source>
</evidence>
<gene>
    <name evidence="1" type="ORF">IPZ78_10615</name>
</gene>
<protein>
    <recommendedName>
        <fullName evidence="3">WG containing repeat-containing protein</fullName>
    </recommendedName>
</protein>
<evidence type="ECO:0008006" key="3">
    <source>
        <dbReference type="Google" id="ProtNLM"/>
    </source>
</evidence>
<dbReference type="EMBL" id="JADEYP010000018">
    <property type="protein sequence ID" value="MCA5005604.1"/>
    <property type="molecule type" value="Genomic_DNA"/>
</dbReference>
<evidence type="ECO:0000313" key="1">
    <source>
        <dbReference type="EMBL" id="MCA5005604.1"/>
    </source>
</evidence>
<reference evidence="1" key="1">
    <citation type="submission" date="2020-10" db="EMBL/GenBank/DDBJ databases">
        <authorList>
            <person name="Lu T."/>
            <person name="Wang Q."/>
            <person name="Han X."/>
        </authorList>
    </citation>
    <scope>NUCLEOTIDE SEQUENCE</scope>
    <source>
        <strain evidence="1">WQ 366</strain>
    </source>
</reference>
<name>A0ABS7Z9I1_9SPHI</name>
<dbReference type="Proteomes" id="UP001165302">
    <property type="component" value="Unassembled WGS sequence"/>
</dbReference>
<organism evidence="1 2">
    <name type="scientific">Sphingobacterium bovistauri</name>
    <dbReference type="NCBI Taxonomy" id="2781959"/>
    <lineage>
        <taxon>Bacteria</taxon>
        <taxon>Pseudomonadati</taxon>
        <taxon>Bacteroidota</taxon>
        <taxon>Sphingobacteriia</taxon>
        <taxon>Sphingobacteriales</taxon>
        <taxon>Sphingobacteriaceae</taxon>
        <taxon>Sphingobacterium</taxon>
    </lineage>
</organism>
<proteinExistence type="predicted"/>